<comment type="caution">
    <text evidence="2">The sequence shown here is derived from an EMBL/GenBank/DDBJ whole genome shotgun (WGS) entry which is preliminary data.</text>
</comment>
<dbReference type="EMBL" id="JBBKTX010000004">
    <property type="protein sequence ID" value="MFK4751746.1"/>
    <property type="molecule type" value="Genomic_DNA"/>
</dbReference>
<evidence type="ECO:0000313" key="3">
    <source>
        <dbReference type="Proteomes" id="UP001620597"/>
    </source>
</evidence>
<dbReference type="PANTHER" id="PTHR40943:SF1">
    <property type="entry name" value="CYTOPLASMIC PROTEIN"/>
    <property type="match status" value="1"/>
</dbReference>
<dbReference type="SUPFAM" id="SSF51182">
    <property type="entry name" value="RmlC-like cupins"/>
    <property type="match status" value="1"/>
</dbReference>
<dbReference type="Proteomes" id="UP001620597">
    <property type="component" value="Unassembled WGS sequence"/>
</dbReference>
<keyword evidence="3" id="KW-1185">Reference proteome</keyword>
<evidence type="ECO:0000259" key="1">
    <source>
        <dbReference type="Pfam" id="PF05899"/>
    </source>
</evidence>
<name>A0ABW8NFT1_9GAMM</name>
<sequence>MTITKIPAPSVDVITDDLAGWTKAEGNPTMKTWIEYTAPDGSMIAGWWEATPGTYYAEYSGWEFVHLIEGKAIITPDGGEPVEVGPGDAFIFEADFKGFWKIVEPIKKHFTIKLK</sequence>
<dbReference type="Gene3D" id="2.60.120.10">
    <property type="entry name" value="Jelly Rolls"/>
    <property type="match status" value="1"/>
</dbReference>
<reference evidence="2 3" key="1">
    <citation type="submission" date="2024-03" db="EMBL/GenBank/DDBJ databases">
        <title>High-quality draft genome sequence of Oceanobacter sp. wDCs-4.</title>
        <authorList>
            <person name="Dong C."/>
        </authorList>
    </citation>
    <scope>NUCLEOTIDE SEQUENCE [LARGE SCALE GENOMIC DNA]</scope>
    <source>
        <strain evidence="3">wDCs-4</strain>
    </source>
</reference>
<dbReference type="InterPro" id="IPR014710">
    <property type="entry name" value="RmlC-like_jellyroll"/>
</dbReference>
<evidence type="ECO:0000313" key="2">
    <source>
        <dbReference type="EMBL" id="MFK4751746.1"/>
    </source>
</evidence>
<feature type="domain" description="(S)-ureidoglycine aminohydrolase cupin" evidence="1">
    <location>
        <begin position="38"/>
        <end position="110"/>
    </location>
</feature>
<organism evidence="2 3">
    <name type="scientific">Oceanobacter antarcticus</name>
    <dbReference type="NCBI Taxonomy" id="3133425"/>
    <lineage>
        <taxon>Bacteria</taxon>
        <taxon>Pseudomonadati</taxon>
        <taxon>Pseudomonadota</taxon>
        <taxon>Gammaproteobacteria</taxon>
        <taxon>Oceanospirillales</taxon>
        <taxon>Oceanospirillaceae</taxon>
        <taxon>Oceanobacter</taxon>
    </lineage>
</organism>
<protein>
    <submittedName>
        <fullName evidence="2">Cupin domain-containing protein</fullName>
    </submittedName>
</protein>
<gene>
    <name evidence="2" type="ORF">WG929_04895</name>
</gene>
<proteinExistence type="predicted"/>
<dbReference type="CDD" id="cd02227">
    <property type="entry name" value="cupin_TM1112-like"/>
    <property type="match status" value="1"/>
</dbReference>
<dbReference type="InterPro" id="IPR008579">
    <property type="entry name" value="UGlyAH_Cupin_dom"/>
</dbReference>
<dbReference type="PANTHER" id="PTHR40943">
    <property type="entry name" value="CYTOPLASMIC PROTEIN-RELATED"/>
    <property type="match status" value="1"/>
</dbReference>
<dbReference type="InterPro" id="IPR011051">
    <property type="entry name" value="RmlC_Cupin_sf"/>
</dbReference>
<accession>A0ABW8NFT1</accession>
<dbReference type="Pfam" id="PF05899">
    <property type="entry name" value="Cupin_3"/>
    <property type="match status" value="1"/>
</dbReference>
<dbReference type="RefSeq" id="WP_369856474.1">
    <property type="nucleotide sequence ID" value="NZ_JBBKTX010000004.1"/>
</dbReference>